<dbReference type="InterPro" id="IPR013517">
    <property type="entry name" value="FG-GAP"/>
</dbReference>
<dbReference type="InterPro" id="IPR028994">
    <property type="entry name" value="Integrin_alpha_N"/>
</dbReference>
<feature type="signal peptide" evidence="2">
    <location>
        <begin position="1"/>
        <end position="38"/>
    </location>
</feature>
<dbReference type="SUPFAM" id="SSF69318">
    <property type="entry name" value="Integrin alpha N-terminal domain"/>
    <property type="match status" value="1"/>
</dbReference>
<evidence type="ECO:0008006" key="5">
    <source>
        <dbReference type="Google" id="ProtNLM"/>
    </source>
</evidence>
<reference evidence="3" key="1">
    <citation type="submission" date="2022-11" db="UniProtKB">
        <authorList>
            <consortium name="EnsemblMetazoa"/>
        </authorList>
    </citation>
    <scope>IDENTIFICATION</scope>
</reference>
<evidence type="ECO:0000256" key="1">
    <source>
        <dbReference type="ARBA" id="ARBA00022729"/>
    </source>
</evidence>
<dbReference type="Pfam" id="PF13517">
    <property type="entry name" value="FG-GAP_3"/>
    <property type="match status" value="1"/>
</dbReference>
<evidence type="ECO:0000256" key="2">
    <source>
        <dbReference type="SAM" id="SignalP"/>
    </source>
</evidence>
<sequence>MSPCHRARNSSQAPPKSSLYPTALFLLALTSLPGQSSAANLPWGMAQTLDGSVQDLAALVVADLDQDGSDDVIGVGPGGLRWWPSSQAGITIDAGTSDWQQLIVRDLDADGDPDLAAVSPTDGLCWWQNSSGDASTWSASTIDGSVVGRGLAVADLNLDGTVDLIAGLGGGTGSVEWWSNTLGDGSNWVRAAVDASVAHSSSVAVVDLDRDGDPDVVATADGSTDLLA</sequence>
<organism evidence="3 4">
    <name type="scientific">Exaiptasia diaphana</name>
    <name type="common">Tropical sea anemone</name>
    <name type="synonym">Aiptasia pulchella</name>
    <dbReference type="NCBI Taxonomy" id="2652724"/>
    <lineage>
        <taxon>Eukaryota</taxon>
        <taxon>Metazoa</taxon>
        <taxon>Cnidaria</taxon>
        <taxon>Anthozoa</taxon>
        <taxon>Hexacorallia</taxon>
        <taxon>Actiniaria</taxon>
        <taxon>Aiptasiidae</taxon>
        <taxon>Exaiptasia</taxon>
    </lineage>
</organism>
<feature type="chain" id="PRO_5037709302" description="VCBS repeat-containing protein" evidence="2">
    <location>
        <begin position="39"/>
        <end position="228"/>
    </location>
</feature>
<dbReference type="AlphaFoldDB" id="A0A913XV04"/>
<keyword evidence="1 2" id="KW-0732">Signal</keyword>
<dbReference type="Proteomes" id="UP000887567">
    <property type="component" value="Unplaced"/>
</dbReference>
<evidence type="ECO:0000313" key="3">
    <source>
        <dbReference type="EnsemblMetazoa" id="XP_020909588.2"/>
    </source>
</evidence>
<proteinExistence type="predicted"/>
<name>A0A913XV04_EXADI</name>
<accession>A0A913XV04</accession>
<evidence type="ECO:0000313" key="4">
    <source>
        <dbReference type="Proteomes" id="UP000887567"/>
    </source>
</evidence>
<keyword evidence="4" id="KW-1185">Reference proteome</keyword>
<dbReference type="EnsemblMetazoa" id="XM_021053929.2">
    <property type="protein sequence ID" value="XP_020909588.2"/>
    <property type="gene ID" value="LOC110247497"/>
</dbReference>
<protein>
    <recommendedName>
        <fullName evidence="5">VCBS repeat-containing protein</fullName>
    </recommendedName>
</protein>
<dbReference type="PANTHER" id="PTHR44103">
    <property type="entry name" value="PROPROTEIN CONVERTASE P"/>
    <property type="match status" value="1"/>
</dbReference>
<dbReference type="KEGG" id="epa:110247497"/>
<dbReference type="RefSeq" id="XP_020909588.2">
    <property type="nucleotide sequence ID" value="XM_021053929.2"/>
</dbReference>
<dbReference type="GeneID" id="110247497"/>
<dbReference type="PANTHER" id="PTHR44103:SF1">
    <property type="entry name" value="PROPROTEIN CONVERTASE P"/>
    <property type="match status" value="1"/>
</dbReference>